<name>A0ABQ4FLF6_9ACTN</name>
<reference evidence="2 3" key="1">
    <citation type="submission" date="2021-01" db="EMBL/GenBank/DDBJ databases">
        <title>Whole genome shotgun sequence of Microbispora amethystogenes NBRC 101907.</title>
        <authorList>
            <person name="Komaki H."/>
            <person name="Tamura T."/>
        </authorList>
    </citation>
    <scope>NUCLEOTIDE SEQUENCE [LARGE SCALE GENOMIC DNA]</scope>
    <source>
        <strain evidence="2 3">NBRC 101907</strain>
    </source>
</reference>
<keyword evidence="1" id="KW-0812">Transmembrane</keyword>
<protein>
    <recommendedName>
        <fullName evidence="4">DUF2335 domain-containing protein</fullName>
    </recommendedName>
</protein>
<evidence type="ECO:0000313" key="3">
    <source>
        <dbReference type="Proteomes" id="UP000651728"/>
    </source>
</evidence>
<dbReference type="RefSeq" id="WP_204288358.1">
    <property type="nucleotide sequence ID" value="NZ_BAABEJ010000007.1"/>
</dbReference>
<evidence type="ECO:0000256" key="1">
    <source>
        <dbReference type="SAM" id="Phobius"/>
    </source>
</evidence>
<evidence type="ECO:0000313" key="2">
    <source>
        <dbReference type="EMBL" id="GIH35649.1"/>
    </source>
</evidence>
<dbReference type="Proteomes" id="UP000651728">
    <property type="component" value="Unassembled WGS sequence"/>
</dbReference>
<accession>A0ABQ4FLF6</accession>
<organism evidence="2 3">
    <name type="scientific">Microbispora amethystogenes</name>
    <dbReference type="NCBI Taxonomy" id="1427754"/>
    <lineage>
        <taxon>Bacteria</taxon>
        <taxon>Bacillati</taxon>
        <taxon>Actinomycetota</taxon>
        <taxon>Actinomycetes</taxon>
        <taxon>Streptosporangiales</taxon>
        <taxon>Streptosporangiaceae</taxon>
        <taxon>Microbispora</taxon>
    </lineage>
</organism>
<comment type="caution">
    <text evidence="2">The sequence shown here is derived from an EMBL/GenBank/DDBJ whole genome shotgun (WGS) entry which is preliminary data.</text>
</comment>
<feature type="transmembrane region" description="Helical" evidence="1">
    <location>
        <begin position="63"/>
        <end position="86"/>
    </location>
</feature>
<sequence length="147" mass="16154">MTPDREQPLTGLEIALQWGQLPAEHLQAALKALEPELRREHEFRIARLEAERQEAKDRRMHQLYLSGLIAGFVISVSMLGAAVVLGMNNQPWLAAMMAGPSLLTLVTMFVLRRSDTTSMKAAAKAKTNIASINLPPTQAPENPSSLV</sequence>
<keyword evidence="1" id="KW-0472">Membrane</keyword>
<gene>
    <name evidence="2" type="ORF">Mam01_58130</name>
</gene>
<dbReference type="EMBL" id="BOOB01000047">
    <property type="protein sequence ID" value="GIH35649.1"/>
    <property type="molecule type" value="Genomic_DNA"/>
</dbReference>
<proteinExistence type="predicted"/>
<keyword evidence="3" id="KW-1185">Reference proteome</keyword>
<feature type="transmembrane region" description="Helical" evidence="1">
    <location>
        <begin position="92"/>
        <end position="111"/>
    </location>
</feature>
<evidence type="ECO:0008006" key="4">
    <source>
        <dbReference type="Google" id="ProtNLM"/>
    </source>
</evidence>
<keyword evidence="1" id="KW-1133">Transmembrane helix</keyword>